<feature type="domain" description="DNA2/NAM7 helicase-like C-terminal" evidence="2">
    <location>
        <begin position="1"/>
        <end position="113"/>
    </location>
</feature>
<dbReference type="EMBL" id="CP020814">
    <property type="protein sequence ID" value="ARK30103.1"/>
    <property type="molecule type" value="Genomic_DNA"/>
</dbReference>
<proteinExistence type="predicted"/>
<dbReference type="RefSeq" id="WP_066159892.1">
    <property type="nucleotide sequence ID" value="NZ_CP020814.1"/>
</dbReference>
<sequence length="433" mass="49864">MNRPEAEAVVEQIKNCINDPRYNGKTMGVISLQNIGQAQEIHRLLVNEIGTEEMERRNLICGDAYAFQGDERDIIFLSLVAAPGETALKAINSDKDTRRFNVAVSRAKDQLWLFHTPTVNDIRNKSCLRYQLIAYCQNPSKETMESNREKCESDFERAVFDQISTRGFNVVPQHEVAGFRIDLVVEGTTGRIAVECDGDQWHGPERYDYDMNRQRILERCGWKFWRVRGSEYYRSPETALDLLWETLDFYEIRPEGFEKEPMEEDNFDECSSSKNQQNSDKLASSIKTKSISLKKKNPQNKGKKKDKITQESQGNHVSNKVEQMYLFSGDEQEQLSLFEEEISTPIVTISEDESLKMNDIKFNQSPTLKSYLKSEGFEVIDKRSKGGALWIIEEEALTPIIQQLKRQGIEFTYSKNGGLATKQKSAWFTSYKD</sequence>
<dbReference type="PANTHER" id="PTHR10887:SF495">
    <property type="entry name" value="HELICASE SENATAXIN ISOFORM X1-RELATED"/>
    <property type="match status" value="1"/>
</dbReference>
<evidence type="ECO:0000313" key="4">
    <source>
        <dbReference type="EMBL" id="ARK30103.1"/>
    </source>
</evidence>
<feature type="compositionally biased region" description="Low complexity" evidence="1">
    <location>
        <begin position="281"/>
        <end position="291"/>
    </location>
</feature>
<dbReference type="InterPro" id="IPR011335">
    <property type="entry name" value="Restrct_endonuc-II-like"/>
</dbReference>
<dbReference type="InterPro" id="IPR027417">
    <property type="entry name" value="P-loop_NTPase"/>
</dbReference>
<dbReference type="InterPro" id="IPR045055">
    <property type="entry name" value="DNA2/NAM7-like"/>
</dbReference>
<evidence type="ECO:0000259" key="2">
    <source>
        <dbReference type="Pfam" id="PF13087"/>
    </source>
</evidence>
<dbReference type="STRING" id="199441.BkAM31D_09680"/>
<feature type="region of interest" description="Disordered" evidence="1">
    <location>
        <begin position="258"/>
        <end position="315"/>
    </location>
</feature>
<dbReference type="SUPFAM" id="SSF52540">
    <property type="entry name" value="P-loop containing nucleoside triphosphate hydrolases"/>
    <property type="match status" value="1"/>
</dbReference>
<gene>
    <name evidence="4" type="ORF">BkAM31D_09680</name>
</gene>
<dbReference type="InterPro" id="IPR049468">
    <property type="entry name" value="Restrct_endonuc-II-like_dom"/>
</dbReference>
<evidence type="ECO:0000259" key="3">
    <source>
        <dbReference type="Pfam" id="PF18741"/>
    </source>
</evidence>
<name>A0A1X9MDA3_9BACI</name>
<protein>
    <submittedName>
        <fullName evidence="4">Uncharacterized protein</fullName>
    </submittedName>
</protein>
<dbReference type="Gene3D" id="3.40.960.10">
    <property type="entry name" value="VSR Endonuclease"/>
    <property type="match status" value="1"/>
</dbReference>
<organism evidence="4 5">
    <name type="scientific">Halalkalibacter krulwichiae</name>
    <dbReference type="NCBI Taxonomy" id="199441"/>
    <lineage>
        <taxon>Bacteria</taxon>
        <taxon>Bacillati</taxon>
        <taxon>Bacillota</taxon>
        <taxon>Bacilli</taxon>
        <taxon>Bacillales</taxon>
        <taxon>Bacillaceae</taxon>
        <taxon>Halalkalibacter</taxon>
    </lineage>
</organism>
<dbReference type="Gene3D" id="3.40.50.300">
    <property type="entry name" value="P-loop containing nucleotide triphosphate hydrolases"/>
    <property type="match status" value="1"/>
</dbReference>
<dbReference type="SUPFAM" id="SSF52980">
    <property type="entry name" value="Restriction endonuclease-like"/>
    <property type="match status" value="1"/>
</dbReference>
<dbReference type="PANTHER" id="PTHR10887">
    <property type="entry name" value="DNA2/NAM7 HELICASE FAMILY"/>
    <property type="match status" value="1"/>
</dbReference>
<feature type="domain" description="Restriction endonuclease type II-like" evidence="3">
    <location>
        <begin position="155"/>
        <end position="247"/>
    </location>
</feature>
<dbReference type="CDD" id="cd18808">
    <property type="entry name" value="SF1_C_Upf1"/>
    <property type="match status" value="1"/>
</dbReference>
<dbReference type="AlphaFoldDB" id="A0A1X9MDA3"/>
<dbReference type="KEGG" id="bkw:BkAM31D_09680"/>
<reference evidence="4 5" key="1">
    <citation type="submission" date="2017-04" db="EMBL/GenBank/DDBJ databases">
        <title>Bacillus krulwichiae AM31D Genome sequencing and assembly.</title>
        <authorList>
            <person name="Krulwich T.A."/>
            <person name="Anastor L."/>
            <person name="Ehrlich R."/>
            <person name="Ehrlich G.D."/>
            <person name="Janto B."/>
        </authorList>
    </citation>
    <scope>NUCLEOTIDE SEQUENCE [LARGE SCALE GENOMIC DNA]</scope>
    <source>
        <strain evidence="4 5">AM31D</strain>
    </source>
</reference>
<dbReference type="InterPro" id="IPR041679">
    <property type="entry name" value="DNA2/NAM7-like_C"/>
</dbReference>
<evidence type="ECO:0000313" key="5">
    <source>
        <dbReference type="Proteomes" id="UP000193006"/>
    </source>
</evidence>
<dbReference type="InterPro" id="IPR047187">
    <property type="entry name" value="SF1_C_Upf1"/>
</dbReference>
<accession>A0A1X9MDA3</accession>
<keyword evidence="5" id="KW-1185">Reference proteome</keyword>
<evidence type="ECO:0000256" key="1">
    <source>
        <dbReference type="SAM" id="MobiDB-lite"/>
    </source>
</evidence>
<dbReference type="Pfam" id="PF18741">
    <property type="entry name" value="MTES_1575"/>
    <property type="match status" value="1"/>
</dbReference>
<dbReference type="Pfam" id="PF13087">
    <property type="entry name" value="AAA_12"/>
    <property type="match status" value="1"/>
</dbReference>
<feature type="compositionally biased region" description="Basic residues" evidence="1">
    <location>
        <begin position="292"/>
        <end position="306"/>
    </location>
</feature>
<dbReference type="Proteomes" id="UP000193006">
    <property type="component" value="Chromosome"/>
</dbReference>
<feature type="compositionally biased region" description="Polar residues" evidence="1">
    <location>
        <begin position="269"/>
        <end position="280"/>
    </location>
</feature>